<dbReference type="OrthoDB" id="2362516at2759"/>
<keyword evidence="2" id="KW-1185">Reference proteome</keyword>
<feature type="non-terminal residue" evidence="1">
    <location>
        <position position="1"/>
    </location>
</feature>
<accession>A0A397VV44</accession>
<evidence type="ECO:0000313" key="1">
    <source>
        <dbReference type="EMBL" id="RIB26424.1"/>
    </source>
</evidence>
<reference evidence="1 2" key="1">
    <citation type="submission" date="2018-06" db="EMBL/GenBank/DDBJ databases">
        <title>Comparative genomics reveals the genomic features of Rhizophagus irregularis, R. cerebriforme, R. diaphanum and Gigaspora rosea, and their symbiotic lifestyle signature.</title>
        <authorList>
            <person name="Morin E."/>
            <person name="San Clemente H."/>
            <person name="Chen E.C.H."/>
            <person name="De La Providencia I."/>
            <person name="Hainaut M."/>
            <person name="Kuo A."/>
            <person name="Kohler A."/>
            <person name="Murat C."/>
            <person name="Tang N."/>
            <person name="Roy S."/>
            <person name="Loubradou J."/>
            <person name="Henrissat B."/>
            <person name="Grigoriev I.V."/>
            <person name="Corradi N."/>
            <person name="Roux C."/>
            <person name="Martin F.M."/>
        </authorList>
    </citation>
    <scope>NUCLEOTIDE SEQUENCE [LARGE SCALE GENOMIC DNA]</scope>
    <source>
        <strain evidence="1 2">DAOM 194757</strain>
    </source>
</reference>
<name>A0A397VV44_9GLOM</name>
<comment type="caution">
    <text evidence="1">The sequence shown here is derived from an EMBL/GenBank/DDBJ whole genome shotgun (WGS) entry which is preliminary data.</text>
</comment>
<gene>
    <name evidence="1" type="ORF">C2G38_1910961</name>
</gene>
<proteinExistence type="predicted"/>
<organism evidence="1 2">
    <name type="scientific">Gigaspora rosea</name>
    <dbReference type="NCBI Taxonomy" id="44941"/>
    <lineage>
        <taxon>Eukaryota</taxon>
        <taxon>Fungi</taxon>
        <taxon>Fungi incertae sedis</taxon>
        <taxon>Mucoromycota</taxon>
        <taxon>Glomeromycotina</taxon>
        <taxon>Glomeromycetes</taxon>
        <taxon>Diversisporales</taxon>
        <taxon>Gigasporaceae</taxon>
        <taxon>Gigaspora</taxon>
    </lineage>
</organism>
<dbReference type="AlphaFoldDB" id="A0A397VV44"/>
<evidence type="ECO:0000313" key="2">
    <source>
        <dbReference type="Proteomes" id="UP000266673"/>
    </source>
</evidence>
<feature type="non-terminal residue" evidence="1">
    <location>
        <position position="85"/>
    </location>
</feature>
<dbReference type="EMBL" id="QKWP01000136">
    <property type="protein sequence ID" value="RIB26424.1"/>
    <property type="molecule type" value="Genomic_DNA"/>
</dbReference>
<dbReference type="Proteomes" id="UP000266673">
    <property type="component" value="Unassembled WGS sequence"/>
</dbReference>
<evidence type="ECO:0008006" key="3">
    <source>
        <dbReference type="Google" id="ProtNLM"/>
    </source>
</evidence>
<sequence length="85" mass="9169">ISCKQLKKNAIKAENLAQKFKDLDKDSDCTSGEVACVQGEFAKCDNGKFVLTPCNGLDCVVLPLLKKKGTSVTCDTQADADTRIE</sequence>
<protein>
    <recommendedName>
        <fullName evidence="3">Carbohydrate-binding module family 19 domain-containing protein</fullName>
    </recommendedName>
</protein>